<reference evidence="1 2" key="1">
    <citation type="submission" date="2017-02" db="EMBL/GenBank/DDBJ databases">
        <title>Draft genome sequence of Moraxella pluranimalium CCUG 54913T type strain.</title>
        <authorList>
            <person name="Salva-Serra F."/>
            <person name="Engstrom-Jakobsson H."/>
            <person name="Thorell K."/>
            <person name="Jaen-Luchoro D."/>
            <person name="Gonzales-Siles L."/>
            <person name="Karlsson R."/>
            <person name="Yazdan S."/>
            <person name="Boulund F."/>
            <person name="Johnning A."/>
            <person name="Engstrand L."/>
            <person name="Kristiansson E."/>
            <person name="Moore E."/>
        </authorList>
    </citation>
    <scope>NUCLEOTIDE SEQUENCE [LARGE SCALE GENOMIC DNA]</scope>
    <source>
        <strain evidence="1 2">CCUG 54913</strain>
    </source>
</reference>
<dbReference type="AlphaFoldDB" id="A0A1T0CTA7"/>
<evidence type="ECO:0000313" key="1">
    <source>
        <dbReference type="EMBL" id="OOS25590.1"/>
    </source>
</evidence>
<dbReference type="RefSeq" id="WP_078253346.1">
    <property type="nucleotide sequence ID" value="NZ_MUYU01000006.1"/>
</dbReference>
<dbReference type="STRING" id="470453.B0680_01820"/>
<evidence type="ECO:0000313" key="2">
    <source>
        <dbReference type="Proteomes" id="UP000189800"/>
    </source>
</evidence>
<dbReference type="EMBL" id="MUYU01000006">
    <property type="protein sequence ID" value="OOS25590.1"/>
    <property type="molecule type" value="Genomic_DNA"/>
</dbReference>
<dbReference type="OrthoDB" id="8613201at2"/>
<sequence>MFDFKSNPVNITKQNTVQDFTNSDFKALLVCPTCMHKVTTLVASIYGDICKPCHNNFFTLKHICGHCKELKRKTYRYRNSPIDAPLCQECYDKLIRRHTRGHCKGCRRNLKVSDDGYCKACLKGKVACKVCGAETFAGRESECINCSCKRLILTCAKFARLALPEGKLRDDYMDFMEYLTQPRIAYMAYAQKQYPKYLQFFIDCKNLWGEIPDYKTLVAHFKPNGLRTYLRVLRWLIQSNRIEEDLTLKKYYAASESIEKLKNKISDPPFELTQYITHLENKLKDNANIVRIRACMQPAVDLCVYNNLHKGDVIEAQYFDSYLKHRPAQKGNIWGFAIYLRDVFGRKIQLSVTDGKVKPRTRCKNTFAEKVLIRLVNKPTKLTLREKREWFRCGMWIFHKQKVKKDPKVMDTRELIKTSSDGQFECWRFNGQDFWLPKIPTKNG</sequence>
<dbReference type="Proteomes" id="UP000189800">
    <property type="component" value="Unassembled WGS sequence"/>
</dbReference>
<organism evidence="1 2">
    <name type="scientific">Moraxella pluranimalium</name>
    <dbReference type="NCBI Taxonomy" id="470453"/>
    <lineage>
        <taxon>Bacteria</taxon>
        <taxon>Pseudomonadati</taxon>
        <taxon>Pseudomonadota</taxon>
        <taxon>Gammaproteobacteria</taxon>
        <taxon>Moraxellales</taxon>
        <taxon>Moraxellaceae</taxon>
        <taxon>Moraxella</taxon>
    </lineage>
</organism>
<keyword evidence="2" id="KW-1185">Reference proteome</keyword>
<accession>A0A1T0CTA7</accession>
<proteinExistence type="predicted"/>
<gene>
    <name evidence="1" type="ORF">B0680_01820</name>
</gene>
<name>A0A1T0CTA7_9GAMM</name>
<comment type="caution">
    <text evidence="1">The sequence shown here is derived from an EMBL/GenBank/DDBJ whole genome shotgun (WGS) entry which is preliminary data.</text>
</comment>
<protein>
    <submittedName>
        <fullName evidence="1">Uncharacterized protein</fullName>
    </submittedName>
</protein>